<comment type="caution">
    <text evidence="5">Lacks conserved residue(s) required for the propagation of feature annotation.</text>
</comment>
<dbReference type="PANTHER" id="PTHR23345:SF15">
    <property type="entry name" value="VITELLOGENIN 1-RELATED"/>
    <property type="match status" value="1"/>
</dbReference>
<dbReference type="SMART" id="SM00638">
    <property type="entry name" value="LPD_N"/>
    <property type="match status" value="1"/>
</dbReference>
<dbReference type="PANTHER" id="PTHR23345">
    <property type="entry name" value="VITELLOGENIN-RELATED"/>
    <property type="match status" value="1"/>
</dbReference>
<name>A0A1X7TP79_AMPQE</name>
<sequence length="726" mass="81403">LAFVLFSSTSDAGAAAKKDYRKIGDCSKKASMTCTYKYSVDGEVKGGEDTHITANVDIFCESVGVILKRSQPFVIVSITEAPIKHLDKFFCFAQSTSSGKVLGVFHPKSEKEWVVNIKRSIASAFQANYKETAVANETDSQSKHKSHYKYFSEGNKQIQERRIDSRDVSVYAGKASIEDRKGTLYFHEHDKLEIDSERRIQFSEGKSVLELGAEEEDKATASDTNDKAVPPLGAISDYKLKLSRCYKPPRKDLVEGLTAVMASSECAVGDILATIDEVEVDAEAMEELSNELPSFDESVKRIQRDTESEEAIQLVDKWRKLLKLESKNGALPGTREKLPQLLQRLNEIEMEEESSDERVLIYHLLSSVGNLESQKALLDMLKVHSDSYLEVTSLLVEIALMPSVHSSTVDSLISQYESLKSNDYVANQLILSLGTLGRHTNVEDKIVKYLSVKLTSAMTPEETSVLIHALGNTASKKIIPILEPFISDDTYQSYTIDALRGVSMDGAVQKEFTTLVTESLHPQVVLEVVESLTSPFKNSLYSFKIKKDYDASQDLKSALIIAGIKYKEDELTNSLKEYFTAINDKTSKKILQKGLESNNVAAGRQKRATTSRNWSSRMGVTASLSYHITPEASTTVCDTSPKGDANACFEVYSITTGRIYLKAFWQKRKTKCYWKWGPRCKIYWSGRKTFRPLSKTWNLFSRKKKLFGVCRVCECYGNHFLNVICH</sequence>
<protein>
    <recommendedName>
        <fullName evidence="6">Vitellogenin domain-containing protein</fullName>
    </recommendedName>
</protein>
<accession>A0A1X7TP79</accession>
<organism evidence="7">
    <name type="scientific">Amphimedon queenslandica</name>
    <name type="common">Sponge</name>
    <dbReference type="NCBI Taxonomy" id="400682"/>
    <lineage>
        <taxon>Eukaryota</taxon>
        <taxon>Metazoa</taxon>
        <taxon>Porifera</taxon>
        <taxon>Demospongiae</taxon>
        <taxon>Heteroscleromorpha</taxon>
        <taxon>Haplosclerida</taxon>
        <taxon>Niphatidae</taxon>
        <taxon>Amphimedon</taxon>
    </lineage>
</organism>
<evidence type="ECO:0000256" key="1">
    <source>
        <dbReference type="ARBA" id="ARBA00022729"/>
    </source>
</evidence>
<evidence type="ECO:0000313" key="7">
    <source>
        <dbReference type="EnsemblMetazoa" id="Aqu2.1.16619_001"/>
    </source>
</evidence>
<keyword evidence="2" id="KW-0758">Storage protein</keyword>
<evidence type="ECO:0000256" key="3">
    <source>
        <dbReference type="ARBA" id="ARBA00023157"/>
    </source>
</evidence>
<evidence type="ECO:0000256" key="5">
    <source>
        <dbReference type="PROSITE-ProRule" id="PRU00557"/>
    </source>
</evidence>
<dbReference type="GO" id="GO:0005319">
    <property type="term" value="F:lipid transporter activity"/>
    <property type="evidence" value="ECO:0007669"/>
    <property type="project" value="InterPro"/>
</dbReference>
<dbReference type="InterPro" id="IPR011030">
    <property type="entry name" value="Lipovitellin_superhlx_dom"/>
</dbReference>
<proteinExistence type="predicted"/>
<dbReference type="Pfam" id="PF01347">
    <property type="entry name" value="Vitellogenin_N"/>
    <property type="match status" value="2"/>
</dbReference>
<evidence type="ECO:0000259" key="6">
    <source>
        <dbReference type="PROSITE" id="PS51211"/>
    </source>
</evidence>
<dbReference type="InterPro" id="IPR015816">
    <property type="entry name" value="Vitellinogen_b-sht_N"/>
</dbReference>
<dbReference type="SUPFAM" id="SSF48431">
    <property type="entry name" value="Lipovitellin-phosvitin complex, superhelical domain"/>
    <property type="match status" value="1"/>
</dbReference>
<keyword evidence="4" id="KW-0325">Glycoprotein</keyword>
<dbReference type="PROSITE" id="PS51211">
    <property type="entry name" value="VITELLOGENIN"/>
    <property type="match status" value="1"/>
</dbReference>
<dbReference type="Gene3D" id="2.30.230.10">
    <property type="entry name" value="Lipovitellin, beta-sheet shell regions, chain A"/>
    <property type="match status" value="1"/>
</dbReference>
<keyword evidence="3" id="KW-1015">Disulfide bond</keyword>
<dbReference type="Gene3D" id="1.25.10.20">
    <property type="entry name" value="Vitellinogen, superhelical"/>
    <property type="match status" value="1"/>
</dbReference>
<dbReference type="AlphaFoldDB" id="A0A1X7TP79"/>
<dbReference type="InterPro" id="IPR015819">
    <property type="entry name" value="Lipid_transp_b-sht_shell"/>
</dbReference>
<reference evidence="7" key="1">
    <citation type="submission" date="2017-05" db="UniProtKB">
        <authorList>
            <consortium name="EnsemblMetazoa"/>
        </authorList>
    </citation>
    <scope>IDENTIFICATION</scope>
</reference>
<keyword evidence="1" id="KW-0732">Signal</keyword>
<dbReference type="InParanoid" id="A0A1X7TP79"/>
<dbReference type="EnsemblMetazoa" id="Aqu2.1.16619_001">
    <property type="protein sequence ID" value="Aqu2.1.16619_001"/>
    <property type="gene ID" value="Aqu2.1.16619"/>
</dbReference>
<evidence type="ECO:0000256" key="2">
    <source>
        <dbReference type="ARBA" id="ARBA00022761"/>
    </source>
</evidence>
<dbReference type="InterPro" id="IPR001747">
    <property type="entry name" value="Vitellogenin_N"/>
</dbReference>
<evidence type="ECO:0000256" key="4">
    <source>
        <dbReference type="ARBA" id="ARBA00023180"/>
    </source>
</evidence>
<dbReference type="InterPro" id="IPR050733">
    <property type="entry name" value="Vitellogenin/Apolipophorin"/>
</dbReference>
<feature type="domain" description="Vitellogenin" evidence="6">
    <location>
        <begin position="1"/>
        <end position="522"/>
    </location>
</feature>
<dbReference type="OrthoDB" id="10653121at2759"/>
<dbReference type="SUPFAM" id="SSF56968">
    <property type="entry name" value="Lipovitellin-phosvitin complex, beta-sheet shell regions"/>
    <property type="match status" value="1"/>
</dbReference>